<reference evidence="2" key="1">
    <citation type="journal article" date="2022" name="Int. J. Mol. Sci.">
        <title>Draft Genome of Tanacetum Coccineum: Genomic Comparison of Closely Related Tanacetum-Family Plants.</title>
        <authorList>
            <person name="Yamashiro T."/>
            <person name="Shiraishi A."/>
            <person name="Nakayama K."/>
            <person name="Satake H."/>
        </authorList>
    </citation>
    <scope>NUCLEOTIDE SEQUENCE</scope>
</reference>
<organism evidence="2 3">
    <name type="scientific">Tanacetum coccineum</name>
    <dbReference type="NCBI Taxonomy" id="301880"/>
    <lineage>
        <taxon>Eukaryota</taxon>
        <taxon>Viridiplantae</taxon>
        <taxon>Streptophyta</taxon>
        <taxon>Embryophyta</taxon>
        <taxon>Tracheophyta</taxon>
        <taxon>Spermatophyta</taxon>
        <taxon>Magnoliopsida</taxon>
        <taxon>eudicotyledons</taxon>
        <taxon>Gunneridae</taxon>
        <taxon>Pentapetalae</taxon>
        <taxon>asterids</taxon>
        <taxon>campanulids</taxon>
        <taxon>Asterales</taxon>
        <taxon>Asteraceae</taxon>
        <taxon>Asteroideae</taxon>
        <taxon>Anthemideae</taxon>
        <taxon>Anthemidinae</taxon>
        <taxon>Tanacetum</taxon>
    </lineage>
</organism>
<gene>
    <name evidence="2" type="ORF">Tco_0978636</name>
</gene>
<dbReference type="EMBL" id="BQNB010016500">
    <property type="protein sequence ID" value="GJT52479.1"/>
    <property type="molecule type" value="Genomic_DNA"/>
</dbReference>
<keyword evidence="1" id="KW-0472">Membrane</keyword>
<evidence type="ECO:0000256" key="1">
    <source>
        <dbReference type="SAM" id="Phobius"/>
    </source>
</evidence>
<evidence type="ECO:0000313" key="3">
    <source>
        <dbReference type="Proteomes" id="UP001151760"/>
    </source>
</evidence>
<dbReference type="Proteomes" id="UP001151760">
    <property type="component" value="Unassembled WGS sequence"/>
</dbReference>
<comment type="caution">
    <text evidence="2">The sequence shown here is derived from an EMBL/GenBank/DDBJ whole genome shotgun (WGS) entry which is preliminary data.</text>
</comment>
<evidence type="ECO:0000313" key="2">
    <source>
        <dbReference type="EMBL" id="GJT52479.1"/>
    </source>
</evidence>
<name>A0ABQ5ENT7_9ASTR</name>
<keyword evidence="3" id="KW-1185">Reference proteome</keyword>
<accession>A0ABQ5ENT7</accession>
<keyword evidence="1" id="KW-1133">Transmembrane helix</keyword>
<protein>
    <submittedName>
        <fullName evidence="2">Uncharacterized protein</fullName>
    </submittedName>
</protein>
<feature type="transmembrane region" description="Helical" evidence="1">
    <location>
        <begin position="17"/>
        <end position="33"/>
    </location>
</feature>
<sequence>MESHNQANTSLTNSHEYVSMCSLLIGVALYYYWRDQQCDRTFEDLGPTLPKFPCNTALKLESLPSMVARVYLTDNALHSYSNVHSLCNLIGSLLITGLSPNICQSSCSRSDDVTRAGALPRILVLLQMSTFTMVYHTAPHIPFKSSEEWNAAQAQLSGTMHCDYPRCEVKQRKVIVHRKHSRLTEKSRTEETNASYEFALDKQARELMYKVTGGVRLGTLQVY</sequence>
<keyword evidence="1" id="KW-0812">Transmembrane</keyword>
<reference evidence="2" key="2">
    <citation type="submission" date="2022-01" db="EMBL/GenBank/DDBJ databases">
        <authorList>
            <person name="Yamashiro T."/>
            <person name="Shiraishi A."/>
            <person name="Satake H."/>
            <person name="Nakayama K."/>
        </authorList>
    </citation>
    <scope>NUCLEOTIDE SEQUENCE</scope>
</reference>
<proteinExistence type="predicted"/>